<sequence length="227" mass="25283">MPAKLSTICYIHDSTQRSTKEYSIKEITGISRLSDEDPTKIIYLKIKAFVPLDKEIDTQIEEFENGQINATSIKPMPSLDFDMMPAVGINIMVTGLTTQTVKNVGDESVLDFHVEENLGNREPKDFCTTEESIPGKHILKLDDISLISSNRPNTSAQSINLPWLNQESTSSRNTPRTPRGSTPRLKRGRVTLSQLSSTRKTRSQSLASALQENPLPTMTQNETSSET</sequence>
<name>A0A915ZLM4_9GLOM</name>
<protein>
    <submittedName>
        <fullName evidence="2">Uncharacterized protein</fullName>
    </submittedName>
</protein>
<dbReference type="OrthoDB" id="2424062at2759"/>
<comment type="caution">
    <text evidence="2">The sequence shown here is derived from an EMBL/GenBank/DDBJ whole genome shotgun (WGS) entry which is preliminary data.</text>
</comment>
<feature type="compositionally biased region" description="Polar residues" evidence="1">
    <location>
        <begin position="152"/>
        <end position="180"/>
    </location>
</feature>
<accession>A0A915ZLM4</accession>
<evidence type="ECO:0000313" key="2">
    <source>
        <dbReference type="EMBL" id="CAB5382384.1"/>
    </source>
</evidence>
<evidence type="ECO:0000313" key="3">
    <source>
        <dbReference type="Proteomes" id="UP000684084"/>
    </source>
</evidence>
<dbReference type="EMBL" id="CAGKOT010000046">
    <property type="protein sequence ID" value="CAB5382384.1"/>
    <property type="molecule type" value="Genomic_DNA"/>
</dbReference>
<reference evidence="2" key="1">
    <citation type="submission" date="2020-05" db="EMBL/GenBank/DDBJ databases">
        <authorList>
            <person name="Rincon C."/>
            <person name="Sanders R I."/>
            <person name="Robbins C."/>
            <person name="Chaturvedi A."/>
        </authorList>
    </citation>
    <scope>NUCLEOTIDE SEQUENCE</scope>
    <source>
        <strain evidence="2">CHB12</strain>
    </source>
</reference>
<feature type="compositionally biased region" description="Polar residues" evidence="1">
    <location>
        <begin position="191"/>
        <end position="227"/>
    </location>
</feature>
<evidence type="ECO:0000256" key="1">
    <source>
        <dbReference type="SAM" id="MobiDB-lite"/>
    </source>
</evidence>
<organism evidence="2 3">
    <name type="scientific">Rhizophagus irregularis</name>
    <dbReference type="NCBI Taxonomy" id="588596"/>
    <lineage>
        <taxon>Eukaryota</taxon>
        <taxon>Fungi</taxon>
        <taxon>Fungi incertae sedis</taxon>
        <taxon>Mucoromycota</taxon>
        <taxon>Glomeromycotina</taxon>
        <taxon>Glomeromycetes</taxon>
        <taxon>Glomerales</taxon>
        <taxon>Glomeraceae</taxon>
        <taxon>Rhizophagus</taxon>
    </lineage>
</organism>
<proteinExistence type="predicted"/>
<dbReference type="AlphaFoldDB" id="A0A915ZLM4"/>
<gene>
    <name evidence="2" type="ORF">CHRIB12_LOCUS17947</name>
</gene>
<dbReference type="VEuPathDB" id="FungiDB:RhiirFUN_014673"/>
<dbReference type="Proteomes" id="UP000684084">
    <property type="component" value="Unassembled WGS sequence"/>
</dbReference>
<feature type="region of interest" description="Disordered" evidence="1">
    <location>
        <begin position="152"/>
        <end position="227"/>
    </location>
</feature>